<dbReference type="RefSeq" id="WP_186913014.1">
    <property type="nucleotide sequence ID" value="NZ_JACOFV010000012.1"/>
</dbReference>
<protein>
    <submittedName>
        <fullName evidence="1">Uncharacterized protein</fullName>
    </submittedName>
</protein>
<name>A0A923HEH2_9BURK</name>
<evidence type="ECO:0000313" key="2">
    <source>
        <dbReference type="Proteomes" id="UP000634011"/>
    </source>
</evidence>
<reference evidence="1" key="1">
    <citation type="submission" date="2020-08" db="EMBL/GenBank/DDBJ databases">
        <title>Novel species isolated from subtropical streams in China.</title>
        <authorList>
            <person name="Lu H."/>
        </authorList>
    </citation>
    <scope>NUCLEOTIDE SEQUENCE</scope>
    <source>
        <strain evidence="1">KACC 12607</strain>
    </source>
</reference>
<dbReference type="EMBL" id="JACOFV010000012">
    <property type="protein sequence ID" value="MBC3863062.1"/>
    <property type="molecule type" value="Genomic_DNA"/>
</dbReference>
<dbReference type="AlphaFoldDB" id="A0A923HEH2"/>
<proteinExistence type="predicted"/>
<sequence length="196" mass="19671">MKNLKFALVNVMIMGLVGSLTGCGGTFEGTVGGTVNGLAGSTSVTLLNNGTDSLTVNTNGNFTFAKTMSAGAAYDVTVSTQPINQTCTVTNGAGSISNFNSSNVTNIAVNCTINISSNNYVYGNVTGLASGKTVTLQNNGTDTYKSSGGSFIFPTPLAVGASYNVTVSVQPSGQTCTVSNATGLVGSSTVVQIACQ</sequence>
<evidence type="ECO:0000313" key="1">
    <source>
        <dbReference type="EMBL" id="MBC3863062.1"/>
    </source>
</evidence>
<dbReference type="Proteomes" id="UP000634011">
    <property type="component" value="Unassembled WGS sequence"/>
</dbReference>
<comment type="caution">
    <text evidence="1">The sequence shown here is derived from an EMBL/GenBank/DDBJ whole genome shotgun (WGS) entry which is preliminary data.</text>
</comment>
<keyword evidence="2" id="KW-1185">Reference proteome</keyword>
<accession>A0A923HEH2</accession>
<organism evidence="1 2">
    <name type="scientific">Undibacterium jejuense</name>
    <dbReference type="NCBI Taxonomy" id="1344949"/>
    <lineage>
        <taxon>Bacteria</taxon>
        <taxon>Pseudomonadati</taxon>
        <taxon>Pseudomonadota</taxon>
        <taxon>Betaproteobacteria</taxon>
        <taxon>Burkholderiales</taxon>
        <taxon>Oxalobacteraceae</taxon>
        <taxon>Undibacterium</taxon>
    </lineage>
</organism>
<dbReference type="PROSITE" id="PS51257">
    <property type="entry name" value="PROKAR_LIPOPROTEIN"/>
    <property type="match status" value="1"/>
</dbReference>
<gene>
    <name evidence="1" type="ORF">H8K32_13200</name>
</gene>